<dbReference type="PANTHER" id="PTHR33112:SF12">
    <property type="entry name" value="HETEROKARYON INCOMPATIBILITY DOMAIN-CONTAINING PROTEIN"/>
    <property type="match status" value="1"/>
</dbReference>
<gene>
    <name evidence="2" type="ORF">BDY21DRAFT_181482</name>
</gene>
<dbReference type="OrthoDB" id="5135333at2759"/>
<evidence type="ECO:0000259" key="1">
    <source>
        <dbReference type="Pfam" id="PF06985"/>
    </source>
</evidence>
<proteinExistence type="predicted"/>
<dbReference type="PANTHER" id="PTHR33112">
    <property type="entry name" value="DOMAIN PROTEIN, PUTATIVE-RELATED"/>
    <property type="match status" value="1"/>
</dbReference>
<protein>
    <submittedName>
        <fullName evidence="2">Heterokaryon incompatibility protein-domain-containing protein</fullName>
    </submittedName>
</protein>
<keyword evidence="3" id="KW-1185">Reference proteome</keyword>
<reference evidence="2" key="1">
    <citation type="journal article" date="2020" name="Stud. Mycol.">
        <title>101 Dothideomycetes genomes: a test case for predicting lifestyles and emergence of pathogens.</title>
        <authorList>
            <person name="Haridas S."/>
            <person name="Albert R."/>
            <person name="Binder M."/>
            <person name="Bloem J."/>
            <person name="Labutti K."/>
            <person name="Salamov A."/>
            <person name="Andreopoulos B."/>
            <person name="Baker S."/>
            <person name="Barry K."/>
            <person name="Bills G."/>
            <person name="Bluhm B."/>
            <person name="Cannon C."/>
            <person name="Castanera R."/>
            <person name="Culley D."/>
            <person name="Daum C."/>
            <person name="Ezra D."/>
            <person name="Gonzalez J."/>
            <person name="Henrissat B."/>
            <person name="Kuo A."/>
            <person name="Liang C."/>
            <person name="Lipzen A."/>
            <person name="Lutzoni F."/>
            <person name="Magnuson J."/>
            <person name="Mondo S."/>
            <person name="Nolan M."/>
            <person name="Ohm R."/>
            <person name="Pangilinan J."/>
            <person name="Park H.-J."/>
            <person name="Ramirez L."/>
            <person name="Alfaro M."/>
            <person name="Sun H."/>
            <person name="Tritt A."/>
            <person name="Yoshinaga Y."/>
            <person name="Zwiers L.-H."/>
            <person name="Turgeon B."/>
            <person name="Goodwin S."/>
            <person name="Spatafora J."/>
            <person name="Crous P."/>
            <person name="Grigoriev I."/>
        </authorList>
    </citation>
    <scope>NUCLEOTIDE SEQUENCE</scope>
    <source>
        <strain evidence="2">ATCC 16933</strain>
    </source>
</reference>
<dbReference type="AlphaFoldDB" id="A0A6A6P812"/>
<accession>A0A6A6P812</accession>
<feature type="domain" description="Heterokaryon incompatibility" evidence="1">
    <location>
        <begin position="165"/>
        <end position="265"/>
    </location>
</feature>
<organism evidence="2 3">
    <name type="scientific">Lineolata rhizophorae</name>
    <dbReference type="NCBI Taxonomy" id="578093"/>
    <lineage>
        <taxon>Eukaryota</taxon>
        <taxon>Fungi</taxon>
        <taxon>Dikarya</taxon>
        <taxon>Ascomycota</taxon>
        <taxon>Pezizomycotina</taxon>
        <taxon>Dothideomycetes</taxon>
        <taxon>Dothideomycetes incertae sedis</taxon>
        <taxon>Lineolatales</taxon>
        <taxon>Lineolataceae</taxon>
        <taxon>Lineolata</taxon>
    </lineage>
</organism>
<name>A0A6A6P812_9PEZI</name>
<evidence type="ECO:0000313" key="2">
    <source>
        <dbReference type="EMBL" id="KAF2459937.1"/>
    </source>
</evidence>
<dbReference type="EMBL" id="MU001674">
    <property type="protein sequence ID" value="KAF2459937.1"/>
    <property type="molecule type" value="Genomic_DNA"/>
</dbReference>
<dbReference type="InterPro" id="IPR010730">
    <property type="entry name" value="HET"/>
</dbReference>
<sequence>MACNACSTVGQLLLSNQRFDHGVRLSTYGVMRLRSDCRTCQTIASVGVTSSSKGSIEDDTVIVLRLLALPAGAYQICDEENMGTFMIEVAPLIANDSSQSTGVLIDEQWIDMGRVKSWLAYCDRRHPWKCHGLPGTQRIVLGLDSILLIDVRNGNLVSAPATTRYFALSYVWGRGEGALEMRKGNYDALKRHGSIRPDHPKVPRTVGDAMRFVSAIQECFLWVDRLCIVQDDLEQKAKQIEAMGSIYANAYCTIIAGEGADAGHGLRPTK</sequence>
<evidence type="ECO:0000313" key="3">
    <source>
        <dbReference type="Proteomes" id="UP000799766"/>
    </source>
</evidence>
<dbReference type="Proteomes" id="UP000799766">
    <property type="component" value="Unassembled WGS sequence"/>
</dbReference>
<dbReference type="Pfam" id="PF06985">
    <property type="entry name" value="HET"/>
    <property type="match status" value="1"/>
</dbReference>